<dbReference type="Gene3D" id="3.40.50.880">
    <property type="match status" value="1"/>
</dbReference>
<dbReference type="InterPro" id="IPR029062">
    <property type="entry name" value="Class_I_gatase-like"/>
</dbReference>
<dbReference type="RefSeq" id="WP_187302466.1">
    <property type="nucleotide sequence ID" value="NZ_CBCTQH010000018.1"/>
</dbReference>
<comment type="caution">
    <text evidence="2">The sequence shown here is derived from an EMBL/GenBank/DDBJ whole genome shotgun (WGS) entry which is preliminary data.</text>
</comment>
<dbReference type="Pfam" id="PF01965">
    <property type="entry name" value="DJ-1_PfpI"/>
    <property type="match status" value="1"/>
</dbReference>
<dbReference type="EMBL" id="JACRYT010000004">
    <property type="protein sequence ID" value="MBC6679358.1"/>
    <property type="molecule type" value="Genomic_DNA"/>
</dbReference>
<accession>A0A923NNR6</accession>
<dbReference type="CDD" id="cd03135">
    <property type="entry name" value="GATase1_DJ-1"/>
    <property type="match status" value="1"/>
</dbReference>
<dbReference type="AlphaFoldDB" id="A0A923NNR6"/>
<dbReference type="Proteomes" id="UP000602647">
    <property type="component" value="Unassembled WGS sequence"/>
</dbReference>
<organism evidence="2 3">
    <name type="scientific">Zhenpiania hominis</name>
    <dbReference type="NCBI Taxonomy" id="2763644"/>
    <lineage>
        <taxon>Bacteria</taxon>
        <taxon>Bacillati</taxon>
        <taxon>Bacillota</taxon>
        <taxon>Clostridia</taxon>
        <taxon>Peptostreptococcales</taxon>
        <taxon>Anaerovoracaceae</taxon>
        <taxon>Zhenpiania</taxon>
    </lineage>
</organism>
<dbReference type="NCBIfam" id="TIGR01383">
    <property type="entry name" value="not_thiJ"/>
    <property type="match status" value="1"/>
</dbReference>
<protein>
    <submittedName>
        <fullName evidence="2">DJ-1/PfpI family protein</fullName>
    </submittedName>
</protein>
<reference evidence="2" key="1">
    <citation type="submission" date="2020-08" db="EMBL/GenBank/DDBJ databases">
        <title>Genome public.</title>
        <authorList>
            <person name="Liu C."/>
            <person name="Sun Q."/>
        </authorList>
    </citation>
    <scope>NUCLEOTIDE SEQUENCE</scope>
    <source>
        <strain evidence="2">BX12</strain>
    </source>
</reference>
<dbReference type="GO" id="GO:0005737">
    <property type="term" value="C:cytoplasm"/>
    <property type="evidence" value="ECO:0007669"/>
    <property type="project" value="TreeGrafter"/>
</dbReference>
<sequence length="182" mass="19714">MVYVHLATGFEEIEALTIVDLLRRANIEVQTVSITGEKRVVGTHGVPVEADILYEEADYENCQMIVLPGGLPGAEHLGNHEGLTSHIRCFAENGKYLAAICAAPMVFGAQGVLEGKKATIYPGMEELLKGARPQSDLVVEDGTVITSRGPATAMPFALKLVEILKGKEVSSQLEQDLLWNLR</sequence>
<name>A0A923NNR6_9FIRM</name>
<keyword evidence="3" id="KW-1185">Reference proteome</keyword>
<dbReference type="InterPro" id="IPR050325">
    <property type="entry name" value="Prot/Nucl_acid_deglycase"/>
</dbReference>
<proteinExistence type="predicted"/>
<dbReference type="InterPro" id="IPR002818">
    <property type="entry name" value="DJ-1/PfpI"/>
</dbReference>
<dbReference type="PANTHER" id="PTHR48094:SF12">
    <property type="entry name" value="PARKINSON DISEASE PROTEIN 7 HOMOLOG"/>
    <property type="match status" value="1"/>
</dbReference>
<evidence type="ECO:0000259" key="1">
    <source>
        <dbReference type="Pfam" id="PF01965"/>
    </source>
</evidence>
<evidence type="ECO:0000313" key="2">
    <source>
        <dbReference type="EMBL" id="MBC6679358.1"/>
    </source>
</evidence>
<gene>
    <name evidence="2" type="ORF">H9L42_05915</name>
</gene>
<dbReference type="SUPFAM" id="SSF52317">
    <property type="entry name" value="Class I glutamine amidotransferase-like"/>
    <property type="match status" value="1"/>
</dbReference>
<dbReference type="InterPro" id="IPR006287">
    <property type="entry name" value="DJ-1"/>
</dbReference>
<dbReference type="PANTHER" id="PTHR48094">
    <property type="entry name" value="PROTEIN/NUCLEIC ACID DEGLYCASE DJ-1-RELATED"/>
    <property type="match status" value="1"/>
</dbReference>
<evidence type="ECO:0000313" key="3">
    <source>
        <dbReference type="Proteomes" id="UP000602647"/>
    </source>
</evidence>
<feature type="domain" description="DJ-1/PfpI" evidence="1">
    <location>
        <begin position="2"/>
        <end position="162"/>
    </location>
</feature>